<evidence type="ECO:0000313" key="2">
    <source>
        <dbReference type="EMBL" id="KAJ4460864.1"/>
    </source>
</evidence>
<feature type="region of interest" description="Disordered" evidence="1">
    <location>
        <begin position="1"/>
        <end position="57"/>
    </location>
</feature>
<dbReference type="Proteomes" id="UP001141327">
    <property type="component" value="Unassembled WGS sequence"/>
</dbReference>
<proteinExistence type="predicted"/>
<keyword evidence="3" id="KW-1185">Reference proteome</keyword>
<evidence type="ECO:0000313" key="3">
    <source>
        <dbReference type="Proteomes" id="UP001141327"/>
    </source>
</evidence>
<comment type="caution">
    <text evidence="2">The sequence shown here is derived from an EMBL/GenBank/DDBJ whole genome shotgun (WGS) entry which is preliminary data.</text>
</comment>
<feature type="region of interest" description="Disordered" evidence="1">
    <location>
        <begin position="70"/>
        <end position="140"/>
    </location>
</feature>
<organism evidence="2 3">
    <name type="scientific">Paratrimastix pyriformis</name>
    <dbReference type="NCBI Taxonomy" id="342808"/>
    <lineage>
        <taxon>Eukaryota</taxon>
        <taxon>Metamonada</taxon>
        <taxon>Preaxostyla</taxon>
        <taxon>Paratrimastigidae</taxon>
        <taxon>Paratrimastix</taxon>
    </lineage>
</organism>
<sequence length="140" mass="14837">MEGLGQDCRTVRPGVELARGAASRTESSPVPIHMASRRSQGSSSSPGELHLAQVGRGRFEVGSTTRRATVLGRVDGVPDGQLAEPQDWDTQPRGGRLDQGNMGIKPAQDRPRLAEAWRRPGEGHPGAEAPQLDGTAAWGP</sequence>
<dbReference type="EMBL" id="JAPMOS010000010">
    <property type="protein sequence ID" value="KAJ4460864.1"/>
    <property type="molecule type" value="Genomic_DNA"/>
</dbReference>
<reference evidence="2" key="1">
    <citation type="journal article" date="2022" name="bioRxiv">
        <title>Genomics of Preaxostyla Flagellates Illuminates Evolutionary Transitions and the Path Towards Mitochondrial Loss.</title>
        <authorList>
            <person name="Novak L.V.F."/>
            <person name="Treitli S.C."/>
            <person name="Pyrih J."/>
            <person name="Halakuc P."/>
            <person name="Pipaliya S.V."/>
            <person name="Vacek V."/>
            <person name="Brzon O."/>
            <person name="Soukal P."/>
            <person name="Eme L."/>
            <person name="Dacks J.B."/>
            <person name="Karnkowska A."/>
            <person name="Elias M."/>
            <person name="Hampl V."/>
        </authorList>
    </citation>
    <scope>NUCLEOTIDE SEQUENCE</scope>
    <source>
        <strain evidence="2">RCP-MX</strain>
    </source>
</reference>
<accession>A0ABQ8UU32</accession>
<feature type="compositionally biased region" description="Basic and acidic residues" evidence="1">
    <location>
        <begin position="107"/>
        <end position="122"/>
    </location>
</feature>
<gene>
    <name evidence="2" type="ORF">PAPYR_2694</name>
</gene>
<name>A0ABQ8UU32_9EUKA</name>
<protein>
    <submittedName>
        <fullName evidence="2">Uncharacterized protein</fullName>
    </submittedName>
</protein>
<evidence type="ECO:0000256" key="1">
    <source>
        <dbReference type="SAM" id="MobiDB-lite"/>
    </source>
</evidence>